<dbReference type="EMBL" id="KI687755">
    <property type="protein sequence ID" value="ETK80111.1"/>
    <property type="molecule type" value="Genomic_DNA"/>
</dbReference>
<reference evidence="2" key="2">
    <citation type="submission" date="2013-11" db="EMBL/GenBank/DDBJ databases">
        <title>The Genome Sequence of Phytophthora parasitica CJ05E6.</title>
        <authorList>
            <consortium name="The Broad Institute Genomics Platform"/>
            <person name="Russ C."/>
            <person name="Tyler B."/>
            <person name="Panabieres F."/>
            <person name="Shan W."/>
            <person name="Tripathy S."/>
            <person name="Grunwald N."/>
            <person name="Machado M."/>
            <person name="Johnson C.S."/>
            <person name="Arredondo F."/>
            <person name="Hong C."/>
            <person name="Coffey M."/>
            <person name="Young S.K."/>
            <person name="Zeng Q."/>
            <person name="Gargeya S."/>
            <person name="Fitzgerald M."/>
            <person name="Abouelleil A."/>
            <person name="Alvarado L."/>
            <person name="Chapman S.B."/>
            <person name="Gainer-Dewar J."/>
            <person name="Goldberg J."/>
            <person name="Griggs A."/>
            <person name="Gujja S."/>
            <person name="Hansen M."/>
            <person name="Howarth C."/>
            <person name="Imamovic A."/>
            <person name="Ireland A."/>
            <person name="Larimer J."/>
            <person name="McCowan C."/>
            <person name="Murphy C."/>
            <person name="Pearson M."/>
            <person name="Poon T.W."/>
            <person name="Priest M."/>
            <person name="Roberts A."/>
            <person name="Saif S."/>
            <person name="Shea T."/>
            <person name="Sykes S."/>
            <person name="Wortman J."/>
            <person name="Nusbaum C."/>
            <person name="Birren B."/>
        </authorList>
    </citation>
    <scope>NUCLEOTIDE SEQUENCE [LARGE SCALE GENOMIC DNA]</scope>
    <source>
        <strain evidence="2">CJ05E6</strain>
    </source>
</reference>
<organism evidence="2">
    <name type="scientific">Phytophthora nicotianae</name>
    <name type="common">Potato buckeye rot agent</name>
    <name type="synonym">Phytophthora parasitica</name>
    <dbReference type="NCBI Taxonomy" id="4792"/>
    <lineage>
        <taxon>Eukaryota</taxon>
        <taxon>Sar</taxon>
        <taxon>Stramenopiles</taxon>
        <taxon>Oomycota</taxon>
        <taxon>Peronosporomycetes</taxon>
        <taxon>Peronosporales</taxon>
        <taxon>Peronosporaceae</taxon>
        <taxon>Phytophthora</taxon>
    </lineage>
</organism>
<sequence length="154" mass="17248">MLTSSQWSTLTISTVAAPQACIRMETCSTPPCCLSFILDKLALLLGRWHSSPRRLVSKTIHDSSQRRFSHTVSISRLHLITTIHIWQRENVRGTKFVHHDQQAVGFNLGARAAAALFVAAVPIFVRHVLLSDRRCALRALGLRFRRTRGASHVA</sequence>
<name>W2IJJ3_PHYNI</name>
<dbReference type="EMBL" id="KI674510">
    <property type="protein sequence ID" value="ETL33543.1"/>
    <property type="molecule type" value="Genomic_DNA"/>
</dbReference>
<dbReference type="AlphaFoldDB" id="W2IJJ3"/>
<evidence type="ECO:0000313" key="1">
    <source>
        <dbReference type="EMBL" id="ETK80111.1"/>
    </source>
</evidence>
<evidence type="ECO:0000313" key="2">
    <source>
        <dbReference type="EMBL" id="ETL33543.1"/>
    </source>
</evidence>
<dbReference type="Proteomes" id="UP000053864">
    <property type="component" value="Unassembled WGS sequence"/>
</dbReference>
<dbReference type="Proteomes" id="UP000053236">
    <property type="component" value="Unassembled WGS sequence"/>
</dbReference>
<dbReference type="VEuPathDB" id="FungiDB:PPTG_14531"/>
<gene>
    <name evidence="1" type="ORF">L915_14126</name>
    <name evidence="2" type="ORF">L916_14020</name>
</gene>
<protein>
    <submittedName>
        <fullName evidence="2">Uncharacterized protein</fullName>
    </submittedName>
</protein>
<proteinExistence type="predicted"/>
<reference evidence="1" key="1">
    <citation type="submission" date="2013-11" db="EMBL/GenBank/DDBJ databases">
        <title>The Genome Sequence of Phytophthora parasitica CJ02B3.</title>
        <authorList>
            <consortium name="The Broad Institute Genomics Platform"/>
            <person name="Russ C."/>
            <person name="Tyler B."/>
            <person name="Panabieres F."/>
            <person name="Shan W."/>
            <person name="Tripathy S."/>
            <person name="Grunwald N."/>
            <person name="Machado M."/>
            <person name="Johnson C.S."/>
            <person name="Arredondo F."/>
            <person name="Hong C."/>
            <person name="Coffey M."/>
            <person name="Young S.K."/>
            <person name="Zeng Q."/>
            <person name="Gargeya S."/>
            <person name="Fitzgerald M."/>
            <person name="Abouelleil A."/>
            <person name="Alvarado L."/>
            <person name="Chapman S.B."/>
            <person name="Gainer-Dewar J."/>
            <person name="Goldberg J."/>
            <person name="Griggs A."/>
            <person name="Gujja S."/>
            <person name="Hansen M."/>
            <person name="Howarth C."/>
            <person name="Imamovic A."/>
            <person name="Ireland A."/>
            <person name="Larimer J."/>
            <person name="McCowan C."/>
            <person name="Murphy C."/>
            <person name="Pearson M."/>
            <person name="Poon T.W."/>
            <person name="Priest M."/>
            <person name="Roberts A."/>
            <person name="Saif S."/>
            <person name="Shea T."/>
            <person name="Sykes S."/>
            <person name="Wortman J."/>
            <person name="Nusbaum C."/>
            <person name="Birren B."/>
        </authorList>
    </citation>
    <scope>NUCLEOTIDE SEQUENCE [LARGE SCALE GENOMIC DNA]</scope>
    <source>
        <strain evidence="1">CJ02B3</strain>
    </source>
</reference>
<accession>W2IJJ3</accession>